<dbReference type="PANTHER" id="PTHR24399:SF23">
    <property type="entry name" value="C2H2-TYPE DOMAIN-CONTAINING PROTEIN"/>
    <property type="match status" value="1"/>
</dbReference>
<dbReference type="SMART" id="SM00355">
    <property type="entry name" value="ZnF_C2H2"/>
    <property type="match status" value="8"/>
</dbReference>
<evidence type="ECO:0000256" key="3">
    <source>
        <dbReference type="ARBA" id="ARBA00022737"/>
    </source>
</evidence>
<dbReference type="PANTHER" id="PTHR24399">
    <property type="entry name" value="ZINC FINGER AND BTB DOMAIN-CONTAINING"/>
    <property type="match status" value="1"/>
</dbReference>
<dbReference type="InterPro" id="IPR036236">
    <property type="entry name" value="Znf_C2H2_sf"/>
</dbReference>
<keyword evidence="8" id="KW-0863">Zinc-finger</keyword>
<dbReference type="EMBL" id="GECZ01000545">
    <property type="protein sequence ID" value="JAS69224.1"/>
    <property type="molecule type" value="Transcribed_RNA"/>
</dbReference>
<dbReference type="GO" id="GO:0000978">
    <property type="term" value="F:RNA polymerase II cis-regulatory region sequence-specific DNA binding"/>
    <property type="evidence" value="ECO:0007669"/>
    <property type="project" value="TreeGrafter"/>
</dbReference>
<dbReference type="PROSITE" id="PS00028">
    <property type="entry name" value="ZINC_FINGER_C2H2_1"/>
    <property type="match status" value="4"/>
</dbReference>
<evidence type="ECO:0000256" key="1">
    <source>
        <dbReference type="ARBA" id="ARBA00004123"/>
    </source>
</evidence>
<protein>
    <recommendedName>
        <fullName evidence="10">C2H2-type domain-containing protein</fullName>
    </recommendedName>
</protein>
<keyword evidence="5" id="KW-0805">Transcription regulation</keyword>
<keyword evidence="3" id="KW-0677">Repeat</keyword>
<dbReference type="SUPFAM" id="SSF57667">
    <property type="entry name" value="beta-beta-alpha zinc fingers"/>
    <property type="match status" value="2"/>
</dbReference>
<evidence type="ECO:0000256" key="9">
    <source>
        <dbReference type="SAM" id="MobiDB-lite"/>
    </source>
</evidence>
<dbReference type="AlphaFoldDB" id="A0A1B6H3G3"/>
<dbReference type="GO" id="GO:0001227">
    <property type="term" value="F:DNA-binding transcription repressor activity, RNA polymerase II-specific"/>
    <property type="evidence" value="ECO:0007669"/>
    <property type="project" value="TreeGrafter"/>
</dbReference>
<reference evidence="11" key="1">
    <citation type="submission" date="2015-11" db="EMBL/GenBank/DDBJ databases">
        <title>De novo transcriptome assembly of four potential Pierce s Disease insect vectors from Arizona vineyards.</title>
        <authorList>
            <person name="Tassone E.E."/>
        </authorList>
    </citation>
    <scope>NUCLEOTIDE SEQUENCE</scope>
</reference>
<sequence>MVLHFGMGFGVVFLPPRPSTKCQENKIKSNEGLKGCEISVKVNNKSLNCVYCRFYVRTKRRFKKHQRPHLKKRLRCSLCKSIHHMKVCKKCKLTFSSIGKLVEHTLIMHRFSCNLCPQTFQNKRTLIRHRYNHNVQEVVCPICSKKFFSRYDLSVHVDKHVKRLSVFKCQVCQEIKPNSKILSNHIMLHHVDVCLGGDNPSILLPASRRINEFGDITDVSEQINNKSSPSVEHMRNCSITLEKLELNYCPICPRGFLEVTSLKLHIFIDHVKSLQTTQCEICGKSESCAKDLTCHIMSHINPGKTHDVTVQIGPYSKLNRKLPRSNRLEESKTNNNESSDLADLNTDITDTNGTNIIDISGTNVTDISGREVVCDDIKINENTSSDNSDGDCKENIIRHNLDGDCKENVFSNDSENSYKVVLLEDTDYSEEEAFMCPCSELFETMEDLRNHSLIHI</sequence>
<keyword evidence="2" id="KW-0479">Metal-binding</keyword>
<evidence type="ECO:0000313" key="11">
    <source>
        <dbReference type="EMBL" id="JAS69224.1"/>
    </source>
</evidence>
<evidence type="ECO:0000259" key="10">
    <source>
        <dbReference type="PROSITE" id="PS50157"/>
    </source>
</evidence>
<keyword evidence="7" id="KW-0539">Nucleus</keyword>
<evidence type="ECO:0000256" key="6">
    <source>
        <dbReference type="ARBA" id="ARBA00023163"/>
    </source>
</evidence>
<dbReference type="PROSITE" id="PS50157">
    <property type="entry name" value="ZINC_FINGER_C2H2_2"/>
    <property type="match status" value="1"/>
</dbReference>
<name>A0A1B6H3G3_9HEMI</name>
<dbReference type="Pfam" id="PF13894">
    <property type="entry name" value="zf-C2H2_4"/>
    <property type="match status" value="1"/>
</dbReference>
<organism evidence="11">
    <name type="scientific">Cuerna arida</name>
    <dbReference type="NCBI Taxonomy" id="1464854"/>
    <lineage>
        <taxon>Eukaryota</taxon>
        <taxon>Metazoa</taxon>
        <taxon>Ecdysozoa</taxon>
        <taxon>Arthropoda</taxon>
        <taxon>Hexapoda</taxon>
        <taxon>Insecta</taxon>
        <taxon>Pterygota</taxon>
        <taxon>Neoptera</taxon>
        <taxon>Paraneoptera</taxon>
        <taxon>Hemiptera</taxon>
        <taxon>Auchenorrhyncha</taxon>
        <taxon>Membracoidea</taxon>
        <taxon>Cicadellidae</taxon>
        <taxon>Cicadellinae</taxon>
        <taxon>Proconiini</taxon>
        <taxon>Cuerna</taxon>
    </lineage>
</organism>
<evidence type="ECO:0000256" key="8">
    <source>
        <dbReference type="PROSITE-ProRule" id="PRU00042"/>
    </source>
</evidence>
<accession>A0A1B6H3G3</accession>
<dbReference type="GO" id="GO:0008270">
    <property type="term" value="F:zinc ion binding"/>
    <property type="evidence" value="ECO:0007669"/>
    <property type="project" value="UniProtKB-KW"/>
</dbReference>
<dbReference type="Pfam" id="PF00096">
    <property type="entry name" value="zf-C2H2"/>
    <property type="match status" value="1"/>
</dbReference>
<gene>
    <name evidence="11" type="ORF">g.16370</name>
</gene>
<evidence type="ECO:0000256" key="2">
    <source>
        <dbReference type="ARBA" id="ARBA00022723"/>
    </source>
</evidence>
<dbReference type="InterPro" id="IPR013087">
    <property type="entry name" value="Znf_C2H2_type"/>
</dbReference>
<keyword evidence="4" id="KW-0862">Zinc</keyword>
<comment type="subcellular location">
    <subcellularLocation>
        <location evidence="1">Nucleus</location>
    </subcellularLocation>
</comment>
<feature type="region of interest" description="Disordered" evidence="9">
    <location>
        <begin position="319"/>
        <end position="344"/>
    </location>
</feature>
<evidence type="ECO:0000256" key="5">
    <source>
        <dbReference type="ARBA" id="ARBA00023015"/>
    </source>
</evidence>
<evidence type="ECO:0000256" key="7">
    <source>
        <dbReference type="ARBA" id="ARBA00023242"/>
    </source>
</evidence>
<keyword evidence="6" id="KW-0804">Transcription</keyword>
<evidence type="ECO:0000256" key="4">
    <source>
        <dbReference type="ARBA" id="ARBA00022833"/>
    </source>
</evidence>
<feature type="domain" description="C2H2-type" evidence="10">
    <location>
        <begin position="111"/>
        <end position="138"/>
    </location>
</feature>
<dbReference type="GO" id="GO:0005654">
    <property type="term" value="C:nucleoplasm"/>
    <property type="evidence" value="ECO:0007669"/>
    <property type="project" value="TreeGrafter"/>
</dbReference>
<dbReference type="Gene3D" id="3.30.160.60">
    <property type="entry name" value="Classic Zinc Finger"/>
    <property type="match status" value="3"/>
</dbReference>
<proteinExistence type="predicted"/>